<dbReference type="EMBL" id="GDHC01006148">
    <property type="protein sequence ID" value="JAQ12481.1"/>
    <property type="molecule type" value="Transcribed_RNA"/>
</dbReference>
<dbReference type="EMBL" id="GBHO01023981">
    <property type="protein sequence ID" value="JAG19623.1"/>
    <property type="molecule type" value="Transcribed_RNA"/>
</dbReference>
<dbReference type="PANTHER" id="PTHR19316">
    <property type="entry name" value="PROTEIN FOLDING REGULATOR"/>
    <property type="match status" value="1"/>
</dbReference>
<evidence type="ECO:0000313" key="5">
    <source>
        <dbReference type="EMBL" id="JAG19623.1"/>
    </source>
</evidence>
<sequence>MDPHDQESAEQPRQPRNLQDVLRYAIEAGNPETQPAVPEMSPLDPERRQFLEQAIQSLTVDTVRVLSAAIETLKTLSKDTLAAETYQDALDEIADHVDNMDAANDFVKLGGFTIIDSCLHSQHPGIRWRIADIIAQCTQNNPFCQNHALNLRLLEPLIAMVDKDPDEQCKTKAFFAISNIVRDSAVGLKEFMRLNGFSAVKKAMTSNTAKLRMKASFFFNSVVSNQPTVTWDVVSMGFPELLISQLQLPPGPSHEFIASSLLLLVQNNNEALATCKKPDLKLVETLNRIIDDQKTDDSYTELVESSKQLLALVR</sequence>
<dbReference type="AlphaFoldDB" id="A0A0A9XFZ8"/>
<evidence type="ECO:0000313" key="4">
    <source>
        <dbReference type="EMBL" id="JAG19622.1"/>
    </source>
</evidence>
<dbReference type="Pfam" id="PF08609">
    <property type="entry name" value="Fes1"/>
    <property type="match status" value="1"/>
</dbReference>
<reference evidence="4" key="2">
    <citation type="submission" date="2014-07" db="EMBL/GenBank/DDBJ databases">
        <authorList>
            <person name="Hull J."/>
        </authorList>
    </citation>
    <scope>NUCLEOTIDE SEQUENCE</scope>
</reference>
<dbReference type="EMBL" id="GBHO01023983">
    <property type="protein sequence ID" value="JAG19621.1"/>
    <property type="molecule type" value="Transcribed_RNA"/>
</dbReference>
<proteinExistence type="predicted"/>
<evidence type="ECO:0000313" key="6">
    <source>
        <dbReference type="EMBL" id="JAQ12481.1"/>
    </source>
</evidence>
<dbReference type="GO" id="GO:0005783">
    <property type="term" value="C:endoplasmic reticulum"/>
    <property type="evidence" value="ECO:0007669"/>
    <property type="project" value="TreeGrafter"/>
</dbReference>
<evidence type="ECO:0000256" key="1">
    <source>
        <dbReference type="ARBA" id="ARBA00022737"/>
    </source>
</evidence>
<name>A0A0A9XFZ8_LYGHE</name>
<dbReference type="SUPFAM" id="SSF48371">
    <property type="entry name" value="ARM repeat"/>
    <property type="match status" value="1"/>
</dbReference>
<dbReference type="InterPro" id="IPR013918">
    <property type="entry name" value="Nucleotide_exch_fac_Fes1"/>
</dbReference>
<dbReference type="EMBL" id="GDHC01001932">
    <property type="protein sequence ID" value="JAQ16697.1"/>
    <property type="molecule type" value="Transcribed_RNA"/>
</dbReference>
<organism evidence="4">
    <name type="scientific">Lygus hesperus</name>
    <name type="common">Western plant bug</name>
    <dbReference type="NCBI Taxonomy" id="30085"/>
    <lineage>
        <taxon>Eukaryota</taxon>
        <taxon>Metazoa</taxon>
        <taxon>Ecdysozoa</taxon>
        <taxon>Arthropoda</taxon>
        <taxon>Hexapoda</taxon>
        <taxon>Insecta</taxon>
        <taxon>Pterygota</taxon>
        <taxon>Neoptera</taxon>
        <taxon>Paraneoptera</taxon>
        <taxon>Hemiptera</taxon>
        <taxon>Heteroptera</taxon>
        <taxon>Panheteroptera</taxon>
        <taxon>Cimicomorpha</taxon>
        <taxon>Miridae</taxon>
        <taxon>Mirini</taxon>
        <taxon>Lygus</taxon>
    </lineage>
</organism>
<evidence type="ECO:0000259" key="2">
    <source>
        <dbReference type="Pfam" id="PF08609"/>
    </source>
</evidence>
<dbReference type="Gene3D" id="1.25.10.10">
    <property type="entry name" value="Leucine-rich Repeat Variant"/>
    <property type="match status" value="1"/>
</dbReference>
<dbReference type="EMBL" id="GBHO01023982">
    <property type="protein sequence ID" value="JAG19622.1"/>
    <property type="molecule type" value="Transcribed_RNA"/>
</dbReference>
<dbReference type="GO" id="GO:0000774">
    <property type="term" value="F:adenyl-nucleotide exchange factor activity"/>
    <property type="evidence" value="ECO:0007669"/>
    <property type="project" value="TreeGrafter"/>
</dbReference>
<evidence type="ECO:0000313" key="3">
    <source>
        <dbReference type="EMBL" id="JAG19621.1"/>
    </source>
</evidence>
<reference evidence="6" key="3">
    <citation type="journal article" date="2016" name="Gigascience">
        <title>De novo construction of an expanded transcriptome assembly for the western tarnished plant bug, Lygus hesperus.</title>
        <authorList>
            <person name="Tassone E.E."/>
            <person name="Geib S.M."/>
            <person name="Hall B."/>
            <person name="Fabrick J.A."/>
            <person name="Brent C.S."/>
            <person name="Hull J.J."/>
        </authorList>
    </citation>
    <scope>NUCLEOTIDE SEQUENCE</scope>
</reference>
<dbReference type="InterPro" id="IPR011989">
    <property type="entry name" value="ARM-like"/>
</dbReference>
<evidence type="ECO:0000313" key="7">
    <source>
        <dbReference type="EMBL" id="JAQ16697.1"/>
    </source>
</evidence>
<keyword evidence="1" id="KW-0677">Repeat</keyword>
<reference evidence="4" key="1">
    <citation type="journal article" date="2014" name="PLoS ONE">
        <title>Transcriptome-Based Identification of ABC Transporters in the Western Tarnished Plant Bug Lygus hesperus.</title>
        <authorList>
            <person name="Hull J.J."/>
            <person name="Chaney K."/>
            <person name="Geib S.M."/>
            <person name="Fabrick J.A."/>
            <person name="Brent C.S."/>
            <person name="Walsh D."/>
            <person name="Lavine L.C."/>
        </authorList>
    </citation>
    <scope>NUCLEOTIDE SEQUENCE</scope>
</reference>
<dbReference type="InterPro" id="IPR016024">
    <property type="entry name" value="ARM-type_fold"/>
</dbReference>
<dbReference type="PANTHER" id="PTHR19316:SF18">
    <property type="entry name" value="HSP70-BINDING PROTEIN 1"/>
    <property type="match status" value="1"/>
</dbReference>
<protein>
    <submittedName>
        <fullName evidence="4">Hsp70-binding protein 1</fullName>
    </submittedName>
</protein>
<feature type="domain" description="Nucleotide exchange factor Fes1" evidence="2">
    <location>
        <begin position="18"/>
        <end position="105"/>
    </location>
</feature>
<dbReference type="InterPro" id="IPR050693">
    <property type="entry name" value="Hsp70_NEF-Inhibitors"/>
</dbReference>
<accession>A0A0A9XFZ8</accession>
<gene>
    <name evidence="4" type="primary">Hspbp1_1</name>
    <name evidence="5" type="synonym">Hspbp1_0</name>
    <name evidence="3" type="synonym">Hspbp1_2</name>
    <name evidence="5" type="ORF">CM83_33697</name>
    <name evidence="3" type="ORF">CM83_33698</name>
    <name evidence="4" type="ORF">CM83_33699</name>
    <name evidence="7" type="ORF">g.32628</name>
    <name evidence="6" type="ORF">g.32629</name>
</gene>